<dbReference type="RefSeq" id="WP_349141358.1">
    <property type="nucleotide sequence ID" value="NZ_JBBMFT010000016.1"/>
</dbReference>
<organism evidence="3 4">
    <name type="scientific">Flavonifractor hominis</name>
    <dbReference type="NCBI Taxonomy" id="3133178"/>
    <lineage>
        <taxon>Bacteria</taxon>
        <taxon>Bacillati</taxon>
        <taxon>Bacillota</taxon>
        <taxon>Clostridia</taxon>
        <taxon>Eubacteriales</taxon>
        <taxon>Oscillospiraceae</taxon>
        <taxon>Flavonifractor</taxon>
    </lineage>
</organism>
<dbReference type="SUPFAM" id="SSF47413">
    <property type="entry name" value="lambda repressor-like DNA-binding domains"/>
    <property type="match status" value="1"/>
</dbReference>
<dbReference type="Pfam" id="PF13443">
    <property type="entry name" value="HTH_26"/>
    <property type="match status" value="1"/>
</dbReference>
<dbReference type="InterPro" id="IPR001387">
    <property type="entry name" value="Cro/C1-type_HTH"/>
</dbReference>
<dbReference type="PANTHER" id="PTHR46797:SF1">
    <property type="entry name" value="METHYLPHOSPHONATE SYNTHASE"/>
    <property type="match status" value="1"/>
</dbReference>
<dbReference type="Proteomes" id="UP001440599">
    <property type="component" value="Unassembled WGS sequence"/>
</dbReference>
<dbReference type="CDD" id="cd00093">
    <property type="entry name" value="HTH_XRE"/>
    <property type="match status" value="1"/>
</dbReference>
<reference evidence="3 4" key="1">
    <citation type="submission" date="2024-03" db="EMBL/GenBank/DDBJ databases">
        <title>Human intestinal bacterial collection.</title>
        <authorList>
            <person name="Pauvert C."/>
            <person name="Hitch T.C.A."/>
            <person name="Clavel T."/>
        </authorList>
    </citation>
    <scope>NUCLEOTIDE SEQUENCE [LARGE SCALE GENOMIC DNA]</scope>
    <source>
        <strain evidence="3 4">CLA-AP-H34</strain>
    </source>
</reference>
<dbReference type="Gene3D" id="1.10.260.40">
    <property type="entry name" value="lambda repressor-like DNA-binding domains"/>
    <property type="match status" value="1"/>
</dbReference>
<feature type="domain" description="HTH cro/C1-type" evidence="2">
    <location>
        <begin position="10"/>
        <end position="64"/>
    </location>
</feature>
<sequence length="114" mass="12772">MQEFDVVARIQELCQARSWTYYRLAKASGIPYSTLSTMLHKTNVPSVPSLIKICDGLGITLAQFFSDQDESAKLTAEQKHCLGVWSTLDKPGQELALAYMQGLADRQEHKPNIK</sequence>
<gene>
    <name evidence="3" type="ORF">WMO45_13235</name>
</gene>
<dbReference type="PROSITE" id="PS50943">
    <property type="entry name" value="HTH_CROC1"/>
    <property type="match status" value="1"/>
</dbReference>
<accession>A0ABV1ESB2</accession>
<comment type="caution">
    <text evidence="3">The sequence shown here is derived from an EMBL/GenBank/DDBJ whole genome shotgun (WGS) entry which is preliminary data.</text>
</comment>
<evidence type="ECO:0000313" key="4">
    <source>
        <dbReference type="Proteomes" id="UP001440599"/>
    </source>
</evidence>
<evidence type="ECO:0000259" key="2">
    <source>
        <dbReference type="PROSITE" id="PS50943"/>
    </source>
</evidence>
<dbReference type="PANTHER" id="PTHR46797">
    <property type="entry name" value="HTH-TYPE TRANSCRIPTIONAL REGULATOR"/>
    <property type="match status" value="1"/>
</dbReference>
<proteinExistence type="predicted"/>
<keyword evidence="4" id="KW-1185">Reference proteome</keyword>
<evidence type="ECO:0000256" key="1">
    <source>
        <dbReference type="ARBA" id="ARBA00023125"/>
    </source>
</evidence>
<dbReference type="EMBL" id="JBBMFT010000016">
    <property type="protein sequence ID" value="MEQ2457485.1"/>
    <property type="molecule type" value="Genomic_DNA"/>
</dbReference>
<evidence type="ECO:0000313" key="3">
    <source>
        <dbReference type="EMBL" id="MEQ2457485.1"/>
    </source>
</evidence>
<protein>
    <submittedName>
        <fullName evidence="3">Helix-turn-helix transcriptional regulator</fullName>
    </submittedName>
</protein>
<keyword evidence="1" id="KW-0238">DNA-binding</keyword>
<name>A0ABV1ESB2_9FIRM</name>
<dbReference type="SMART" id="SM00530">
    <property type="entry name" value="HTH_XRE"/>
    <property type="match status" value="1"/>
</dbReference>
<dbReference type="InterPro" id="IPR010982">
    <property type="entry name" value="Lambda_DNA-bd_dom_sf"/>
</dbReference>
<dbReference type="InterPro" id="IPR050807">
    <property type="entry name" value="TransReg_Diox_bact_type"/>
</dbReference>